<proteinExistence type="predicted"/>
<evidence type="ECO:0000256" key="1">
    <source>
        <dbReference type="SAM" id="MobiDB-lite"/>
    </source>
</evidence>
<name>A0A5K0VGM2_9MAGN</name>
<sequence length="152" mass="17623">MDDWVLCRIYNKKGFSHMPVKPKPSNSSNSWEYNSSMVEEEKPEVTHLNRTQLMARPPADFVQMDSSDSVPRLHATDSSCSEHVLSPEITCDREVQSEFKWKEWERGFDSGVTFESLMSSSFPQLEDPQYPPQPLLREPSFSDVLMFLQKPF</sequence>
<accession>A0A5K0VGM2</accession>
<evidence type="ECO:0000313" key="2">
    <source>
        <dbReference type="EMBL" id="VVV40390.1"/>
    </source>
</evidence>
<gene>
    <name evidence="2" type="ORF">NYM_LOCUS1029</name>
</gene>
<organism evidence="2">
    <name type="scientific">Nymphaea colorata</name>
    <name type="common">pocket water lily</name>
    <dbReference type="NCBI Taxonomy" id="210225"/>
    <lineage>
        <taxon>Eukaryota</taxon>
        <taxon>Viridiplantae</taxon>
        <taxon>Streptophyta</taxon>
        <taxon>Embryophyta</taxon>
        <taxon>Tracheophyta</taxon>
        <taxon>Spermatophyta</taxon>
        <taxon>Magnoliopsida</taxon>
        <taxon>Nymphaeales</taxon>
        <taxon>Nymphaeaceae</taxon>
        <taxon>Nymphaea</taxon>
    </lineage>
</organism>
<protein>
    <recommendedName>
        <fullName evidence="3">NAC domain-containing protein</fullName>
    </recommendedName>
</protein>
<evidence type="ECO:0008006" key="3">
    <source>
        <dbReference type="Google" id="ProtNLM"/>
    </source>
</evidence>
<dbReference type="AlphaFoldDB" id="A0A5K0VGM2"/>
<reference evidence="2" key="1">
    <citation type="submission" date="2019-09" db="EMBL/GenBank/DDBJ databases">
        <authorList>
            <person name="Zhang L."/>
        </authorList>
    </citation>
    <scope>NUCLEOTIDE SEQUENCE</scope>
</reference>
<feature type="compositionally biased region" description="Low complexity" evidence="1">
    <location>
        <begin position="23"/>
        <end position="36"/>
    </location>
</feature>
<feature type="region of interest" description="Disordered" evidence="1">
    <location>
        <begin position="21"/>
        <end position="46"/>
    </location>
</feature>
<dbReference type="EMBL" id="LR721774">
    <property type="protein sequence ID" value="VVV40390.1"/>
    <property type="molecule type" value="Genomic_DNA"/>
</dbReference>